<organism evidence="8 9">
    <name type="scientific">Natronospira elongata</name>
    <dbReference type="NCBI Taxonomy" id="3110268"/>
    <lineage>
        <taxon>Bacteria</taxon>
        <taxon>Pseudomonadati</taxon>
        <taxon>Pseudomonadota</taxon>
        <taxon>Gammaproteobacteria</taxon>
        <taxon>Natronospirales</taxon>
        <taxon>Natronospiraceae</taxon>
        <taxon>Natronospira</taxon>
    </lineage>
</organism>
<feature type="signal peptide" evidence="6">
    <location>
        <begin position="1"/>
        <end position="21"/>
    </location>
</feature>
<dbReference type="GO" id="GO:0009055">
    <property type="term" value="F:electron transfer activity"/>
    <property type="evidence" value="ECO:0007669"/>
    <property type="project" value="InterPro"/>
</dbReference>
<comment type="caution">
    <text evidence="8">The sequence shown here is derived from an EMBL/GenBank/DDBJ whole genome shotgun (WGS) entry which is preliminary data.</text>
</comment>
<protein>
    <submittedName>
        <fullName evidence="8">Cytochrome c</fullName>
    </submittedName>
</protein>
<gene>
    <name evidence="8" type="ORF">VCB98_07420</name>
</gene>
<dbReference type="Gene3D" id="1.10.760.10">
    <property type="entry name" value="Cytochrome c-like domain"/>
    <property type="match status" value="1"/>
</dbReference>
<dbReference type="EMBL" id="JAYGII010000013">
    <property type="protein sequence ID" value="MEA5445643.1"/>
    <property type="molecule type" value="Genomic_DNA"/>
</dbReference>
<evidence type="ECO:0000256" key="3">
    <source>
        <dbReference type="ARBA" id="ARBA00023004"/>
    </source>
</evidence>
<evidence type="ECO:0000256" key="4">
    <source>
        <dbReference type="PROSITE-ProRule" id="PRU00433"/>
    </source>
</evidence>
<evidence type="ECO:0000259" key="7">
    <source>
        <dbReference type="PROSITE" id="PS51007"/>
    </source>
</evidence>
<keyword evidence="1 4" id="KW-0349">Heme</keyword>
<dbReference type="SUPFAM" id="SSF46626">
    <property type="entry name" value="Cytochrome c"/>
    <property type="match status" value="1"/>
</dbReference>
<sequence>MNARKLALLSLPLAFIPIACEGPAGDAEEREARIMASAYPEGAALYERQCRACHQSDGQGLAGTFPPLAGHAPELVQAEGGREYFIRVILWGLGGEIEIRGERYGGVMPGFARLSDENVAAIINHSIHAWGGEDALPQDFQSIKPEEVSELREPRMTPRQVRETRPEF</sequence>
<proteinExistence type="predicted"/>
<dbReference type="Pfam" id="PF13442">
    <property type="entry name" value="Cytochrome_CBB3"/>
    <property type="match status" value="1"/>
</dbReference>
<evidence type="ECO:0000313" key="9">
    <source>
        <dbReference type="Proteomes" id="UP001302316"/>
    </source>
</evidence>
<dbReference type="InterPro" id="IPR009056">
    <property type="entry name" value="Cyt_c-like_dom"/>
</dbReference>
<dbReference type="InterPro" id="IPR051459">
    <property type="entry name" value="Cytochrome_c-type_DH"/>
</dbReference>
<dbReference type="GO" id="GO:0046872">
    <property type="term" value="F:metal ion binding"/>
    <property type="evidence" value="ECO:0007669"/>
    <property type="project" value="UniProtKB-KW"/>
</dbReference>
<dbReference type="PANTHER" id="PTHR35008:SF4">
    <property type="entry name" value="BLL4482 PROTEIN"/>
    <property type="match status" value="1"/>
</dbReference>
<feature type="chain" id="PRO_5042906577" evidence="6">
    <location>
        <begin position="22"/>
        <end position="168"/>
    </location>
</feature>
<evidence type="ECO:0000256" key="5">
    <source>
        <dbReference type="SAM" id="MobiDB-lite"/>
    </source>
</evidence>
<dbReference type="RefSeq" id="WP_346051294.1">
    <property type="nucleotide sequence ID" value="NZ_JAYGII010000013.1"/>
</dbReference>
<evidence type="ECO:0000313" key="8">
    <source>
        <dbReference type="EMBL" id="MEA5445643.1"/>
    </source>
</evidence>
<dbReference type="PANTHER" id="PTHR35008">
    <property type="entry name" value="BLL4482 PROTEIN-RELATED"/>
    <property type="match status" value="1"/>
</dbReference>
<dbReference type="GO" id="GO:0020037">
    <property type="term" value="F:heme binding"/>
    <property type="evidence" value="ECO:0007669"/>
    <property type="project" value="InterPro"/>
</dbReference>
<keyword evidence="9" id="KW-1185">Reference proteome</keyword>
<evidence type="ECO:0000256" key="2">
    <source>
        <dbReference type="ARBA" id="ARBA00022723"/>
    </source>
</evidence>
<feature type="region of interest" description="Disordered" evidence="5">
    <location>
        <begin position="145"/>
        <end position="168"/>
    </location>
</feature>
<feature type="domain" description="Cytochrome c" evidence="7">
    <location>
        <begin position="37"/>
        <end position="130"/>
    </location>
</feature>
<keyword evidence="3 4" id="KW-0408">Iron</keyword>
<keyword evidence="6" id="KW-0732">Signal</keyword>
<reference evidence="8 9" key="1">
    <citation type="submission" date="2023-12" db="EMBL/GenBank/DDBJ databases">
        <title>Whole-genome sequencing of halo(alkali)philic microorganisms from hypersaline lakes.</title>
        <authorList>
            <person name="Sorokin D.Y."/>
            <person name="Merkel A.Y."/>
            <person name="Messina E."/>
            <person name="Yakimov M."/>
        </authorList>
    </citation>
    <scope>NUCLEOTIDE SEQUENCE [LARGE SCALE GENOMIC DNA]</scope>
    <source>
        <strain evidence="8 9">AB-CW1</strain>
    </source>
</reference>
<evidence type="ECO:0000256" key="1">
    <source>
        <dbReference type="ARBA" id="ARBA00022617"/>
    </source>
</evidence>
<name>A0AAP6JF09_9GAMM</name>
<dbReference type="InterPro" id="IPR036909">
    <property type="entry name" value="Cyt_c-like_dom_sf"/>
</dbReference>
<dbReference type="Proteomes" id="UP001302316">
    <property type="component" value="Unassembled WGS sequence"/>
</dbReference>
<accession>A0AAP6JF09</accession>
<keyword evidence="2 4" id="KW-0479">Metal-binding</keyword>
<dbReference type="PROSITE" id="PS51007">
    <property type="entry name" value="CYTC"/>
    <property type="match status" value="1"/>
</dbReference>
<evidence type="ECO:0000256" key="6">
    <source>
        <dbReference type="SAM" id="SignalP"/>
    </source>
</evidence>
<dbReference type="AlphaFoldDB" id="A0AAP6JF09"/>